<evidence type="ECO:0000313" key="6">
    <source>
        <dbReference type="Proteomes" id="UP000253529"/>
    </source>
</evidence>
<keyword evidence="2" id="KW-0413">Isomerase</keyword>
<dbReference type="NCBIfam" id="TIGR02197">
    <property type="entry name" value="heptose_epim"/>
    <property type="match status" value="1"/>
</dbReference>
<dbReference type="GO" id="GO:0050661">
    <property type="term" value="F:NADP binding"/>
    <property type="evidence" value="ECO:0007669"/>
    <property type="project" value="InterPro"/>
</dbReference>
<comment type="caution">
    <text evidence="5">The sequence shown here is derived from an EMBL/GenBank/DDBJ whole genome shotgun (WGS) entry which is preliminary data.</text>
</comment>
<dbReference type="Proteomes" id="UP000253529">
    <property type="component" value="Unassembled WGS sequence"/>
</dbReference>
<keyword evidence="1" id="KW-0521">NADP</keyword>
<sequence>MYIITGGAGFIGSNIAAALEAANVDVVICDRFGSGSAKWRNIAKRQLYDIITPNALAEFLAHPSRPVEGVVHMGGVSTTTETDVDAVIKSNLRLSIDLWRHCAEKDIPFVYASSAATYGDGRCGFEDRSDADYLSRLRPMSPYAWSKHLFDRWVSRAVETGAAAPQRWAGLKFFNVYGPNEYHKGGQRSVAVQLHAQIRQSGRARLFRSESPDYADGGQLRDFVWIGDCVDATMWALLDPSRPSGLYNIGSGAARSFLDVATILFEAMGVEPHVEYIDLPPNLQDKYQYYTCATMDKLRGAGFDKPSTVLEEGLGKYVRDYLETDDPFR</sequence>
<name>A0A366FU42_9HYPH</name>
<dbReference type="GO" id="GO:0005975">
    <property type="term" value="P:carbohydrate metabolic process"/>
    <property type="evidence" value="ECO:0007669"/>
    <property type="project" value="InterPro"/>
</dbReference>
<evidence type="ECO:0000259" key="4">
    <source>
        <dbReference type="Pfam" id="PF01370"/>
    </source>
</evidence>
<dbReference type="Pfam" id="PF01370">
    <property type="entry name" value="Epimerase"/>
    <property type="match status" value="1"/>
</dbReference>
<feature type="domain" description="NAD-dependent epimerase/dehydratase" evidence="4">
    <location>
        <begin position="3"/>
        <end position="250"/>
    </location>
</feature>
<dbReference type="AlphaFoldDB" id="A0A366FU42"/>
<keyword evidence="6" id="KW-1185">Reference proteome</keyword>
<accession>A0A366FU42</accession>
<dbReference type="EMBL" id="QNRK01000002">
    <property type="protein sequence ID" value="RBP17676.1"/>
    <property type="molecule type" value="Genomic_DNA"/>
</dbReference>
<gene>
    <name evidence="5" type="ORF">DFR50_102168</name>
</gene>
<dbReference type="Gene3D" id="3.90.25.10">
    <property type="entry name" value="UDP-galactose 4-epimerase, domain 1"/>
    <property type="match status" value="1"/>
</dbReference>
<dbReference type="PANTHER" id="PTHR43103">
    <property type="entry name" value="NUCLEOSIDE-DIPHOSPHATE-SUGAR EPIMERASE"/>
    <property type="match status" value="1"/>
</dbReference>
<dbReference type="InterPro" id="IPR036291">
    <property type="entry name" value="NAD(P)-bd_dom_sf"/>
</dbReference>
<dbReference type="InterPro" id="IPR001509">
    <property type="entry name" value="Epimerase_deHydtase"/>
</dbReference>
<evidence type="ECO:0000256" key="2">
    <source>
        <dbReference type="ARBA" id="ARBA00023235"/>
    </source>
</evidence>
<dbReference type="InterPro" id="IPR011912">
    <property type="entry name" value="Heptose_epim"/>
</dbReference>
<proteinExistence type="predicted"/>
<dbReference type="PANTHER" id="PTHR43103:SF3">
    <property type="entry name" value="ADP-L-GLYCERO-D-MANNO-HEPTOSE-6-EPIMERASE"/>
    <property type="match status" value="1"/>
</dbReference>
<dbReference type="SUPFAM" id="SSF51735">
    <property type="entry name" value="NAD(P)-binding Rossmann-fold domains"/>
    <property type="match status" value="1"/>
</dbReference>
<evidence type="ECO:0000313" key="5">
    <source>
        <dbReference type="EMBL" id="RBP17676.1"/>
    </source>
</evidence>
<organism evidence="5 6">
    <name type="scientific">Roseiarcus fermentans</name>
    <dbReference type="NCBI Taxonomy" id="1473586"/>
    <lineage>
        <taxon>Bacteria</taxon>
        <taxon>Pseudomonadati</taxon>
        <taxon>Pseudomonadota</taxon>
        <taxon>Alphaproteobacteria</taxon>
        <taxon>Hyphomicrobiales</taxon>
        <taxon>Roseiarcaceae</taxon>
        <taxon>Roseiarcus</taxon>
    </lineage>
</organism>
<dbReference type="Gene3D" id="3.40.50.720">
    <property type="entry name" value="NAD(P)-binding Rossmann-like Domain"/>
    <property type="match status" value="1"/>
</dbReference>
<evidence type="ECO:0000256" key="3">
    <source>
        <dbReference type="ARBA" id="ARBA00023277"/>
    </source>
</evidence>
<dbReference type="OrthoDB" id="9801785at2"/>
<evidence type="ECO:0000256" key="1">
    <source>
        <dbReference type="ARBA" id="ARBA00022857"/>
    </source>
</evidence>
<protein>
    <submittedName>
        <fullName evidence="5">ADP-glyceromanno-heptose 6-epimerase</fullName>
    </submittedName>
</protein>
<reference evidence="5 6" key="1">
    <citation type="submission" date="2018-06" db="EMBL/GenBank/DDBJ databases">
        <title>Genomic Encyclopedia of Type Strains, Phase IV (KMG-IV): sequencing the most valuable type-strain genomes for metagenomic binning, comparative biology and taxonomic classification.</title>
        <authorList>
            <person name="Goeker M."/>
        </authorList>
    </citation>
    <scope>NUCLEOTIDE SEQUENCE [LARGE SCALE GENOMIC DNA]</scope>
    <source>
        <strain evidence="5 6">DSM 24875</strain>
    </source>
</reference>
<keyword evidence="3" id="KW-0119">Carbohydrate metabolism</keyword>
<dbReference type="GO" id="GO:0008712">
    <property type="term" value="F:ADP-glyceromanno-heptose 6-epimerase activity"/>
    <property type="evidence" value="ECO:0007669"/>
    <property type="project" value="InterPro"/>
</dbReference>
<dbReference type="RefSeq" id="WP_113887627.1">
    <property type="nucleotide sequence ID" value="NZ_QNRK01000002.1"/>
</dbReference>